<dbReference type="PANTHER" id="PTHR24292">
    <property type="entry name" value="CYTOCHROME P450"/>
    <property type="match status" value="1"/>
</dbReference>
<evidence type="ECO:0000256" key="4">
    <source>
        <dbReference type="ARBA" id="ARBA00004406"/>
    </source>
</evidence>
<dbReference type="EnsemblMetazoa" id="AALFPA23_019266.R28339">
    <property type="protein sequence ID" value="AALFPA23_019266.P28339"/>
    <property type="gene ID" value="AALFPA23_019266"/>
</dbReference>
<keyword evidence="10 14" id="KW-0560">Oxidoreductase</keyword>
<dbReference type="PANTHER" id="PTHR24292:SF54">
    <property type="entry name" value="CYP9F3-RELATED"/>
    <property type="match status" value="1"/>
</dbReference>
<sequence>MDVNLCYLLLTAALVILVIIYRRVSKHYSYFHDKPIPSLPSIPPFGCMLPVLLKKYTFFEFHQMIYNRFPDAKVVGLFDMSTRFFMVRDPELLKKVLVKDFDYFIDRRSMFGDNTNESDNILITKTLLLLRGQKWRDMRATLSPAFTGSKMRAMFDLIVTYSDRMVGILKDQAGEVGYVDYEIKECCSRIASDIIATCAYGLEVESLENRENDFFTMGKKMMNFGSSFVIRMVLYGLFPKLMNRFQVDFFDAEQTRYFTQIIKDTIETRDKQGIVRPDMIHLLMQAQKGVLKHHQETAEATAGFATVEESEVGKTAVGKAITDFEVVAQCLIFFLAGFEAISSQMSFICYELAVNPDVQQKLYEEIEETNNHLNGKSLTYDTLQQMKYLDMVTSETLRKWSGPATDRMCVRDYVLDDGAGLKFTIEAGTCVMIPSHGIHWDPKYYPEPEKFDPERFSEERRADIDMTMYLPFGAGPRNCIGSRFALMEMKAIVCALLLNFSIEQNEKTQVPLKIKKGFAPLAGEKGIHLRLRTRK</sequence>
<dbReference type="PRINTS" id="PR00463">
    <property type="entry name" value="EP450I"/>
</dbReference>
<evidence type="ECO:0000256" key="7">
    <source>
        <dbReference type="ARBA" id="ARBA00022723"/>
    </source>
</evidence>
<dbReference type="CDD" id="cd11056">
    <property type="entry name" value="CYP6-like"/>
    <property type="match status" value="1"/>
</dbReference>
<dbReference type="SUPFAM" id="SSF48264">
    <property type="entry name" value="Cytochrome P450"/>
    <property type="match status" value="1"/>
</dbReference>
<evidence type="ECO:0000313" key="16">
    <source>
        <dbReference type="EnsemblMetazoa" id="AALFPA23_019266.P28339"/>
    </source>
</evidence>
<evidence type="ECO:0000256" key="2">
    <source>
        <dbReference type="ARBA" id="ARBA00003690"/>
    </source>
</evidence>
<comment type="function">
    <text evidence="2">May be involved in the metabolism of insect hormones and in the breakdown of synthetic insecticides.</text>
</comment>
<dbReference type="InterPro" id="IPR036396">
    <property type="entry name" value="Cyt_P450_sf"/>
</dbReference>
<proteinExistence type="inferred from homology"/>
<organism evidence="16 17">
    <name type="scientific">Aedes albopictus</name>
    <name type="common">Asian tiger mosquito</name>
    <name type="synonym">Stegomyia albopicta</name>
    <dbReference type="NCBI Taxonomy" id="7160"/>
    <lineage>
        <taxon>Eukaryota</taxon>
        <taxon>Metazoa</taxon>
        <taxon>Ecdysozoa</taxon>
        <taxon>Arthropoda</taxon>
        <taxon>Hexapoda</taxon>
        <taxon>Insecta</taxon>
        <taxon>Pterygota</taxon>
        <taxon>Neoptera</taxon>
        <taxon>Endopterygota</taxon>
        <taxon>Diptera</taxon>
        <taxon>Nematocera</taxon>
        <taxon>Culicoidea</taxon>
        <taxon>Culicidae</taxon>
        <taxon>Culicinae</taxon>
        <taxon>Aedini</taxon>
        <taxon>Aedes</taxon>
        <taxon>Stegomyia</taxon>
    </lineage>
</organism>
<reference evidence="17" key="1">
    <citation type="journal article" date="2015" name="Proc. Natl. Acad. Sci. U.S.A.">
        <title>Genome sequence of the Asian Tiger mosquito, Aedes albopictus, reveals insights into its biology, genetics, and evolution.</title>
        <authorList>
            <person name="Chen X.G."/>
            <person name="Jiang X."/>
            <person name="Gu J."/>
            <person name="Xu M."/>
            <person name="Wu Y."/>
            <person name="Deng Y."/>
            <person name="Zhang C."/>
            <person name="Bonizzoni M."/>
            <person name="Dermauw W."/>
            <person name="Vontas J."/>
            <person name="Armbruster P."/>
            <person name="Huang X."/>
            <person name="Yang Y."/>
            <person name="Zhang H."/>
            <person name="He W."/>
            <person name="Peng H."/>
            <person name="Liu Y."/>
            <person name="Wu K."/>
            <person name="Chen J."/>
            <person name="Lirakis M."/>
            <person name="Topalis P."/>
            <person name="Van Leeuwen T."/>
            <person name="Hall A.B."/>
            <person name="Jiang X."/>
            <person name="Thorpe C."/>
            <person name="Mueller R.L."/>
            <person name="Sun C."/>
            <person name="Waterhouse R.M."/>
            <person name="Yan G."/>
            <person name="Tu Z.J."/>
            <person name="Fang X."/>
            <person name="James A.A."/>
        </authorList>
    </citation>
    <scope>NUCLEOTIDE SEQUENCE [LARGE SCALE GENOMIC DNA]</scope>
    <source>
        <strain evidence="17">Foshan</strain>
    </source>
</reference>
<feature type="transmembrane region" description="Helical" evidence="15">
    <location>
        <begin position="6"/>
        <end position="24"/>
    </location>
</feature>
<evidence type="ECO:0000256" key="8">
    <source>
        <dbReference type="ARBA" id="ARBA00022824"/>
    </source>
</evidence>
<evidence type="ECO:0000256" key="13">
    <source>
        <dbReference type="ARBA" id="ARBA00023136"/>
    </source>
</evidence>
<evidence type="ECO:0000313" key="17">
    <source>
        <dbReference type="Proteomes" id="UP000069940"/>
    </source>
</evidence>
<dbReference type="RefSeq" id="XP_029731422.2">
    <property type="nucleotide sequence ID" value="XM_029875562.2"/>
</dbReference>
<name>A0ABM1ZK51_AEDAL</name>
<comment type="subcellular location">
    <subcellularLocation>
        <location evidence="4">Endoplasmic reticulum membrane</location>
        <topology evidence="4">Peripheral membrane protein</topology>
    </subcellularLocation>
    <subcellularLocation>
        <location evidence="3">Microsome membrane</location>
        <topology evidence="3">Peripheral membrane protein</topology>
    </subcellularLocation>
</comment>
<keyword evidence="13 15" id="KW-0472">Membrane</keyword>
<keyword evidence="12 14" id="KW-0503">Monooxygenase</keyword>
<evidence type="ECO:0000256" key="14">
    <source>
        <dbReference type="RuleBase" id="RU000461"/>
    </source>
</evidence>
<evidence type="ECO:0000256" key="12">
    <source>
        <dbReference type="ARBA" id="ARBA00023033"/>
    </source>
</evidence>
<dbReference type="PRINTS" id="PR00385">
    <property type="entry name" value="P450"/>
</dbReference>
<dbReference type="Proteomes" id="UP000069940">
    <property type="component" value="Unassembled WGS sequence"/>
</dbReference>
<keyword evidence="9" id="KW-0492">Microsome</keyword>
<dbReference type="Pfam" id="PF00067">
    <property type="entry name" value="p450"/>
    <property type="match status" value="1"/>
</dbReference>
<evidence type="ECO:0000256" key="11">
    <source>
        <dbReference type="ARBA" id="ARBA00023004"/>
    </source>
</evidence>
<dbReference type="PROSITE" id="PS00086">
    <property type="entry name" value="CYTOCHROME_P450"/>
    <property type="match status" value="1"/>
</dbReference>
<dbReference type="InterPro" id="IPR017972">
    <property type="entry name" value="Cyt_P450_CS"/>
</dbReference>
<reference evidence="16" key="2">
    <citation type="submission" date="2025-05" db="UniProtKB">
        <authorList>
            <consortium name="EnsemblMetazoa"/>
        </authorList>
    </citation>
    <scope>IDENTIFICATION</scope>
    <source>
        <strain evidence="16">Foshan</strain>
    </source>
</reference>
<comment type="similarity">
    <text evidence="5 14">Belongs to the cytochrome P450 family.</text>
</comment>
<accession>A0ABM1ZK51</accession>
<evidence type="ECO:0000256" key="3">
    <source>
        <dbReference type="ARBA" id="ARBA00004174"/>
    </source>
</evidence>
<keyword evidence="6 14" id="KW-0349">Heme</keyword>
<keyword evidence="15" id="KW-1133">Transmembrane helix</keyword>
<evidence type="ECO:0000256" key="6">
    <source>
        <dbReference type="ARBA" id="ARBA00022617"/>
    </source>
</evidence>
<evidence type="ECO:0008006" key="18">
    <source>
        <dbReference type="Google" id="ProtNLM"/>
    </source>
</evidence>
<keyword evidence="15" id="KW-0812">Transmembrane</keyword>
<evidence type="ECO:0000256" key="10">
    <source>
        <dbReference type="ARBA" id="ARBA00023002"/>
    </source>
</evidence>
<dbReference type="InterPro" id="IPR050476">
    <property type="entry name" value="Insect_CytP450_Detox"/>
</dbReference>
<dbReference type="Gene3D" id="1.10.630.10">
    <property type="entry name" value="Cytochrome P450"/>
    <property type="match status" value="1"/>
</dbReference>
<dbReference type="InterPro" id="IPR001128">
    <property type="entry name" value="Cyt_P450"/>
</dbReference>
<evidence type="ECO:0000256" key="5">
    <source>
        <dbReference type="ARBA" id="ARBA00010617"/>
    </source>
</evidence>
<evidence type="ECO:0000256" key="9">
    <source>
        <dbReference type="ARBA" id="ARBA00022848"/>
    </source>
</evidence>
<keyword evidence="7 14" id="KW-0479">Metal-binding</keyword>
<keyword evidence="8" id="KW-0256">Endoplasmic reticulum</keyword>
<comment type="cofactor">
    <cofactor evidence="1">
        <name>heme</name>
        <dbReference type="ChEBI" id="CHEBI:30413"/>
    </cofactor>
</comment>
<dbReference type="InterPro" id="IPR002401">
    <property type="entry name" value="Cyt_P450_E_grp-I"/>
</dbReference>
<evidence type="ECO:0000256" key="1">
    <source>
        <dbReference type="ARBA" id="ARBA00001971"/>
    </source>
</evidence>
<protein>
    <recommendedName>
        <fullName evidence="18">Cytochrome</fullName>
    </recommendedName>
</protein>
<keyword evidence="11 14" id="KW-0408">Iron</keyword>
<dbReference type="GeneID" id="109426419"/>
<keyword evidence="17" id="KW-1185">Reference proteome</keyword>
<evidence type="ECO:0000256" key="15">
    <source>
        <dbReference type="SAM" id="Phobius"/>
    </source>
</evidence>